<dbReference type="EMBL" id="BK016040">
    <property type="protein sequence ID" value="DAF90937.1"/>
    <property type="molecule type" value="Genomic_DNA"/>
</dbReference>
<protein>
    <submittedName>
        <fullName evidence="1">Uncharacterized protein</fullName>
    </submittedName>
</protein>
<evidence type="ECO:0000313" key="1">
    <source>
        <dbReference type="EMBL" id="DAF90937.1"/>
    </source>
</evidence>
<proteinExistence type="predicted"/>
<reference evidence="1" key="1">
    <citation type="journal article" date="2021" name="Proc. Natl. Acad. Sci. U.S.A.">
        <title>A Catalog of Tens of Thousands of Viruses from Human Metagenomes Reveals Hidden Associations with Chronic Diseases.</title>
        <authorList>
            <person name="Tisza M.J."/>
            <person name="Buck C.B."/>
        </authorList>
    </citation>
    <scope>NUCLEOTIDE SEQUENCE</scope>
    <source>
        <strain evidence="1">CtrJu12</strain>
    </source>
</reference>
<sequence>MILTSYKELAINGIIGKITPSVIDEGGQYATVIYIYGDYKLCLAVKGFHIDNASEEFIENVKLYAQNHFDEFIKEKGY</sequence>
<name>A0A8S5U8X6_9CAUD</name>
<organism evidence="1">
    <name type="scientific">Podoviridae sp. ctrJu12</name>
    <dbReference type="NCBI Taxonomy" id="2825278"/>
    <lineage>
        <taxon>Viruses</taxon>
        <taxon>Duplodnaviria</taxon>
        <taxon>Heunggongvirae</taxon>
        <taxon>Uroviricota</taxon>
        <taxon>Caudoviricetes</taxon>
    </lineage>
</organism>
<accession>A0A8S5U8X6</accession>